<proteinExistence type="inferred from homology"/>
<dbReference type="Gene3D" id="3.10.410.10">
    <property type="entry name" value="Formyltetrahydrofolate synthetase, domain 3"/>
    <property type="match status" value="1"/>
</dbReference>
<dbReference type="RefSeq" id="WP_117394549.1">
    <property type="nucleotide sequence ID" value="NZ_CP021330.1"/>
</dbReference>
<dbReference type="Gene3D" id="3.40.50.300">
    <property type="entry name" value="P-loop containing nucleotide triphosphate hydrolases"/>
    <property type="match status" value="1"/>
</dbReference>
<dbReference type="InterPro" id="IPR020628">
    <property type="entry name" value="Formate_THF_ligase_CS"/>
</dbReference>
<dbReference type="Gene3D" id="3.30.1510.10">
    <property type="entry name" value="Domain 2, N(10)-formyltetrahydrofolate synthetase"/>
    <property type="match status" value="1"/>
</dbReference>
<dbReference type="InterPro" id="IPR000559">
    <property type="entry name" value="Formate_THF_ligase"/>
</dbReference>
<keyword evidence="2 8" id="KW-0554">One-carbon metabolism</keyword>
<dbReference type="GO" id="GO:0035999">
    <property type="term" value="P:tetrahydrofolate interconversion"/>
    <property type="evidence" value="ECO:0007669"/>
    <property type="project" value="UniProtKB-UniRule"/>
</dbReference>
<dbReference type="KEGG" id="mmyr:MXMO3_00046"/>
<dbReference type="EMBL" id="CP021330">
    <property type="protein sequence ID" value="AVX02594.1"/>
    <property type="molecule type" value="Genomic_DNA"/>
</dbReference>
<evidence type="ECO:0000256" key="6">
    <source>
        <dbReference type="ARBA" id="ARBA00049033"/>
    </source>
</evidence>
<evidence type="ECO:0000313" key="10">
    <source>
        <dbReference type="Proteomes" id="UP000258927"/>
    </source>
</evidence>
<comment type="catalytic activity">
    <reaction evidence="6 8">
        <text>(6S)-5,6,7,8-tetrahydrofolate + formate + ATP = (6R)-10-formyltetrahydrofolate + ADP + phosphate</text>
        <dbReference type="Rhea" id="RHEA:20221"/>
        <dbReference type="ChEBI" id="CHEBI:15740"/>
        <dbReference type="ChEBI" id="CHEBI:30616"/>
        <dbReference type="ChEBI" id="CHEBI:43474"/>
        <dbReference type="ChEBI" id="CHEBI:57453"/>
        <dbReference type="ChEBI" id="CHEBI:195366"/>
        <dbReference type="ChEBI" id="CHEBI:456216"/>
        <dbReference type="EC" id="6.3.4.3"/>
    </reaction>
</comment>
<dbReference type="Proteomes" id="UP000258927">
    <property type="component" value="Chromosome"/>
</dbReference>
<protein>
    <recommendedName>
        <fullName evidence="8">Formate--tetrahydrofolate ligase</fullName>
        <ecNumber evidence="8">6.3.4.3</ecNumber>
    </recommendedName>
    <alternativeName>
        <fullName evidence="8">Formyltetrahydrofolate synthetase</fullName>
        <shortName evidence="8">FHS</shortName>
        <shortName evidence="8">FTHFS</shortName>
    </alternativeName>
</protein>
<evidence type="ECO:0000256" key="1">
    <source>
        <dbReference type="ARBA" id="ARBA00004777"/>
    </source>
</evidence>
<dbReference type="Pfam" id="PF01268">
    <property type="entry name" value="FTHFS"/>
    <property type="match status" value="1"/>
</dbReference>
<evidence type="ECO:0000256" key="7">
    <source>
        <dbReference type="ARBA" id="ARBA00061363"/>
    </source>
</evidence>
<dbReference type="FunFam" id="3.30.1510.10:FF:000001">
    <property type="entry name" value="Formate--tetrahydrofolate ligase"/>
    <property type="match status" value="1"/>
</dbReference>
<dbReference type="InterPro" id="IPR027417">
    <property type="entry name" value="P-loop_NTPase"/>
</dbReference>
<comment type="pathway">
    <text evidence="1 8">One-carbon metabolism; tetrahydrofolate interconversion.</text>
</comment>
<keyword evidence="5 8" id="KW-0067">ATP-binding</keyword>
<organism evidence="9 10">
    <name type="scientific">Maritalea myrionectae</name>
    <dbReference type="NCBI Taxonomy" id="454601"/>
    <lineage>
        <taxon>Bacteria</taxon>
        <taxon>Pseudomonadati</taxon>
        <taxon>Pseudomonadota</taxon>
        <taxon>Alphaproteobacteria</taxon>
        <taxon>Hyphomicrobiales</taxon>
        <taxon>Devosiaceae</taxon>
        <taxon>Maritalea</taxon>
    </lineage>
</organism>
<name>A0A2R4M9J7_9HYPH</name>
<dbReference type="EC" id="6.3.4.3" evidence="8"/>
<sequence>MALDIMIEEELPPPGSPDIDIARAASMRPIVALADDRLGVPAEALIPFGHYKAKLSLDYIASKAEAPKGKLVLVTAVTPTPAGEGKTTTSVGLNDGLNRIGLNSMVCLREPSLGPCFGMKGGAAGGGRAQVIPMEDINLHFNGDFHAITSAHSLLAAIIDNHLQWGNEQDIDPRRIVWRRVVDMNDRALRNINVGLGGVAHGIPRETGFDITVASEIMAILCLATDLADLQRRLGDIIVARRHDKSPVTARDIEADGAMAVLLKDALQPNLVQSIEHNPAFIHGGPFANIAHGCNSVMATKAALSLCDVVVTEAGFGADLGAEKFLDIKCRQSGLRPDAVVLVATVRALKMQGGVAKKDLGDSSPEAVERGVANLRRHIENLQKFGVTPIVALNHFVLDSDEEIAVVQQVCDELGARCTVAKHWAEGGVGAEELAQAVKDQLDQGTPEINLLYPDDAPLKTKVETVAREIYRAAHVDFSSAASRSLDEFSKLGYGHLPVCIAKTQYSFSTNPKSTGAPEGHTLEVREARLSAGAGFVVIVCGDIMTMPGLPKRPAALDIGLDGNGDIVGLA</sequence>
<dbReference type="STRING" id="1122213.GCA_000423365_02763"/>
<evidence type="ECO:0000256" key="8">
    <source>
        <dbReference type="HAMAP-Rule" id="MF_01543"/>
    </source>
</evidence>
<keyword evidence="3 8" id="KW-0436">Ligase</keyword>
<comment type="similarity">
    <text evidence="7 8">Belongs to the formate--tetrahydrofolate ligase family.</text>
</comment>
<gene>
    <name evidence="8" type="primary">fhs</name>
    <name evidence="9" type="ORF">MXMO3_00046</name>
</gene>
<dbReference type="PROSITE" id="PS00721">
    <property type="entry name" value="FTHFS_1"/>
    <property type="match status" value="1"/>
</dbReference>
<evidence type="ECO:0000256" key="5">
    <source>
        <dbReference type="ARBA" id="ARBA00022840"/>
    </source>
</evidence>
<dbReference type="UniPathway" id="UPA00193"/>
<evidence type="ECO:0000256" key="2">
    <source>
        <dbReference type="ARBA" id="ARBA00022563"/>
    </source>
</evidence>
<feature type="binding site" evidence="8">
    <location>
        <begin position="80"/>
        <end position="87"/>
    </location>
    <ligand>
        <name>ATP</name>
        <dbReference type="ChEBI" id="CHEBI:30616"/>
    </ligand>
</feature>
<keyword evidence="10" id="KW-1185">Reference proteome</keyword>
<dbReference type="AlphaFoldDB" id="A0A2R4M9J7"/>
<evidence type="ECO:0000313" key="9">
    <source>
        <dbReference type="EMBL" id="AVX02594.1"/>
    </source>
</evidence>
<evidence type="ECO:0000256" key="3">
    <source>
        <dbReference type="ARBA" id="ARBA00022598"/>
    </source>
</evidence>
<keyword evidence="4 8" id="KW-0547">Nucleotide-binding</keyword>
<accession>A0A2R4M9J7</accession>
<dbReference type="NCBIfam" id="NF010030">
    <property type="entry name" value="PRK13505.1"/>
    <property type="match status" value="1"/>
</dbReference>
<dbReference type="FunFam" id="3.10.410.10:FF:000001">
    <property type="entry name" value="Putative formate--tetrahydrofolate ligase"/>
    <property type="match status" value="1"/>
</dbReference>
<reference evidence="9 10" key="1">
    <citation type="submission" date="2017-05" db="EMBL/GenBank/DDBJ databases">
        <title>Genome Analysis of Maritalea myrionectae HL2708#5.</title>
        <authorList>
            <consortium name="Cotde Inc.-PKNU"/>
            <person name="Jang D."/>
            <person name="Oh H.-M."/>
        </authorList>
    </citation>
    <scope>NUCLEOTIDE SEQUENCE [LARGE SCALE GENOMIC DNA]</scope>
    <source>
        <strain evidence="9 10">HL2708#5</strain>
    </source>
</reference>
<dbReference type="SUPFAM" id="SSF52540">
    <property type="entry name" value="P-loop containing nucleoside triphosphate hydrolases"/>
    <property type="match status" value="1"/>
</dbReference>
<evidence type="ECO:0000256" key="4">
    <source>
        <dbReference type="ARBA" id="ARBA00022741"/>
    </source>
</evidence>
<dbReference type="HAMAP" id="MF_01543">
    <property type="entry name" value="FTHFS"/>
    <property type="match status" value="1"/>
</dbReference>
<dbReference type="GO" id="GO:0004329">
    <property type="term" value="F:formate-tetrahydrofolate ligase activity"/>
    <property type="evidence" value="ECO:0007669"/>
    <property type="project" value="UniProtKB-UniRule"/>
</dbReference>
<dbReference type="GO" id="GO:0005524">
    <property type="term" value="F:ATP binding"/>
    <property type="evidence" value="ECO:0007669"/>
    <property type="project" value="UniProtKB-UniRule"/>
</dbReference>
<dbReference type="CDD" id="cd00477">
    <property type="entry name" value="FTHFS"/>
    <property type="match status" value="1"/>
</dbReference>